<keyword evidence="1" id="KW-1133">Transmembrane helix</keyword>
<reference evidence="2 3" key="1">
    <citation type="submission" date="2021-03" db="EMBL/GenBank/DDBJ databases">
        <title>Genomic Encyclopedia of Type Strains, Phase IV (KMG-IV): sequencing the most valuable type-strain genomes for metagenomic binning, comparative biology and taxonomic classification.</title>
        <authorList>
            <person name="Goeker M."/>
        </authorList>
    </citation>
    <scope>NUCLEOTIDE SEQUENCE [LARGE SCALE GENOMIC DNA]</scope>
    <source>
        <strain evidence="2 3">DSM 21292</strain>
    </source>
</reference>
<comment type="caution">
    <text evidence="2">The sequence shown here is derived from an EMBL/GenBank/DDBJ whole genome shotgun (WGS) entry which is preliminary data.</text>
</comment>
<keyword evidence="1" id="KW-0472">Membrane</keyword>
<name>A0ABS4RQK4_PAEXY</name>
<evidence type="ECO:0000313" key="3">
    <source>
        <dbReference type="Proteomes" id="UP000810207"/>
    </source>
</evidence>
<accession>A0ABS4RQK4</accession>
<evidence type="ECO:0000256" key="1">
    <source>
        <dbReference type="SAM" id="Phobius"/>
    </source>
</evidence>
<protein>
    <submittedName>
        <fullName evidence="2">Uncharacterized protein</fullName>
    </submittedName>
</protein>
<gene>
    <name evidence="2" type="ORF">J2Z28_001783</name>
</gene>
<organism evidence="2 3">
    <name type="scientific">Paenibacillus xylanexedens</name>
    <dbReference type="NCBI Taxonomy" id="528191"/>
    <lineage>
        <taxon>Bacteria</taxon>
        <taxon>Bacillati</taxon>
        <taxon>Bacillota</taxon>
        <taxon>Bacilli</taxon>
        <taxon>Bacillales</taxon>
        <taxon>Paenibacillaceae</taxon>
        <taxon>Paenibacillus</taxon>
    </lineage>
</organism>
<keyword evidence="1" id="KW-0812">Transmembrane</keyword>
<evidence type="ECO:0000313" key="2">
    <source>
        <dbReference type="EMBL" id="MBP2245167.1"/>
    </source>
</evidence>
<keyword evidence="3" id="KW-1185">Reference proteome</keyword>
<dbReference type="EMBL" id="JAGIKV010000005">
    <property type="protein sequence ID" value="MBP2245167.1"/>
    <property type="molecule type" value="Genomic_DNA"/>
</dbReference>
<feature type="transmembrane region" description="Helical" evidence="1">
    <location>
        <begin position="42"/>
        <end position="62"/>
    </location>
</feature>
<dbReference type="Proteomes" id="UP000810207">
    <property type="component" value="Unassembled WGS sequence"/>
</dbReference>
<feature type="transmembrane region" description="Helical" evidence="1">
    <location>
        <begin position="69"/>
        <end position="87"/>
    </location>
</feature>
<proteinExistence type="predicted"/>
<sequence>MIFTLIYGLTLLIWPLIAFAMGMSLAAPTPSEYQVASRLEGDILMSYPLCVLAALVSGWVSYHEKRYIFPYWIMQLPLLWIVAWMLVDYFGAALSDIPFLR</sequence>